<evidence type="ECO:0000313" key="2">
    <source>
        <dbReference type="Proteomes" id="UP000813427"/>
    </source>
</evidence>
<proteinExistence type="predicted"/>
<comment type="caution">
    <text evidence="1">The sequence shown here is derived from an EMBL/GenBank/DDBJ whole genome shotgun (WGS) entry which is preliminary data.</text>
</comment>
<reference evidence="1" key="1">
    <citation type="journal article" date="2021" name="Nat. Commun.">
        <title>Genetic determinants of endophytism in the Arabidopsis root mycobiome.</title>
        <authorList>
            <person name="Mesny F."/>
            <person name="Miyauchi S."/>
            <person name="Thiergart T."/>
            <person name="Pickel B."/>
            <person name="Atanasova L."/>
            <person name="Karlsson M."/>
            <person name="Huettel B."/>
            <person name="Barry K.W."/>
            <person name="Haridas S."/>
            <person name="Chen C."/>
            <person name="Bauer D."/>
            <person name="Andreopoulos W."/>
            <person name="Pangilinan J."/>
            <person name="LaButti K."/>
            <person name="Riley R."/>
            <person name="Lipzen A."/>
            <person name="Clum A."/>
            <person name="Drula E."/>
            <person name="Henrissat B."/>
            <person name="Kohler A."/>
            <person name="Grigoriev I.V."/>
            <person name="Martin F.M."/>
            <person name="Hacquard S."/>
        </authorList>
    </citation>
    <scope>NUCLEOTIDE SEQUENCE</scope>
    <source>
        <strain evidence="1">MPI-SDFR-AT-0068</strain>
    </source>
</reference>
<sequence>MFDLAHVENIVNGHVMAPQLTIDNWYRFSGKVFRQWDISMGIKYNGNPILDDFLPAEHSVKVGTTTNGSGRVVYAYLTITSVTIELSMLNLSWNDYMGRVIAHKDIKFDCLMEECLNLAIFQYNQFVADRVKRYNERVIIAAARRRLINFSMQGTEYEICILPWDKEVPLKPVVFIATSSDQRANQTRNTAELLRIRP</sequence>
<dbReference type="AlphaFoldDB" id="A0A8K0S1Q9"/>
<keyword evidence="2" id="KW-1185">Reference proteome</keyword>
<gene>
    <name evidence="1" type="ORF">BKA59DRAFT_545356</name>
</gene>
<dbReference type="Proteomes" id="UP000813427">
    <property type="component" value="Unassembled WGS sequence"/>
</dbReference>
<dbReference type="EMBL" id="JAGPXF010000004">
    <property type="protein sequence ID" value="KAH7246249.1"/>
    <property type="molecule type" value="Genomic_DNA"/>
</dbReference>
<protein>
    <submittedName>
        <fullName evidence="1">Uncharacterized protein</fullName>
    </submittedName>
</protein>
<accession>A0A8K0S1Q9</accession>
<organism evidence="1 2">
    <name type="scientific">Fusarium tricinctum</name>
    <dbReference type="NCBI Taxonomy" id="61284"/>
    <lineage>
        <taxon>Eukaryota</taxon>
        <taxon>Fungi</taxon>
        <taxon>Dikarya</taxon>
        <taxon>Ascomycota</taxon>
        <taxon>Pezizomycotina</taxon>
        <taxon>Sordariomycetes</taxon>
        <taxon>Hypocreomycetidae</taxon>
        <taxon>Hypocreales</taxon>
        <taxon>Nectriaceae</taxon>
        <taxon>Fusarium</taxon>
        <taxon>Fusarium tricinctum species complex</taxon>
    </lineage>
</organism>
<name>A0A8K0S1Q9_9HYPO</name>
<evidence type="ECO:0000313" key="1">
    <source>
        <dbReference type="EMBL" id="KAH7246249.1"/>
    </source>
</evidence>